<feature type="compositionally biased region" description="Low complexity" evidence="2">
    <location>
        <begin position="342"/>
        <end position="365"/>
    </location>
</feature>
<organism evidence="3 4">
    <name type="scientific">Heterostelium pallidum (strain ATCC 26659 / Pp 5 / PN500)</name>
    <name type="common">Cellular slime mold</name>
    <name type="synonym">Polysphondylium pallidum</name>
    <dbReference type="NCBI Taxonomy" id="670386"/>
    <lineage>
        <taxon>Eukaryota</taxon>
        <taxon>Amoebozoa</taxon>
        <taxon>Evosea</taxon>
        <taxon>Eumycetozoa</taxon>
        <taxon>Dictyostelia</taxon>
        <taxon>Acytosteliales</taxon>
        <taxon>Acytosteliaceae</taxon>
        <taxon>Heterostelium</taxon>
    </lineage>
</organism>
<dbReference type="EMBL" id="ADBJ01000037">
    <property type="protein sequence ID" value="EFA78671.1"/>
    <property type="molecule type" value="Genomic_DNA"/>
</dbReference>
<reference evidence="3 4" key="1">
    <citation type="journal article" date="2011" name="Genome Res.">
        <title>Phylogeny-wide analysis of social amoeba genomes highlights ancient origins for complex intercellular communication.</title>
        <authorList>
            <person name="Heidel A.J."/>
            <person name="Lawal H.M."/>
            <person name="Felder M."/>
            <person name="Schilde C."/>
            <person name="Helps N.R."/>
            <person name="Tunggal B."/>
            <person name="Rivero F."/>
            <person name="John U."/>
            <person name="Schleicher M."/>
            <person name="Eichinger L."/>
            <person name="Platzer M."/>
            <person name="Noegel A.A."/>
            <person name="Schaap P."/>
            <person name="Gloeckner G."/>
        </authorList>
    </citation>
    <scope>NUCLEOTIDE SEQUENCE [LARGE SCALE GENOMIC DNA]</scope>
    <source>
        <strain evidence="4">ATCC 26659 / Pp 5 / PN500</strain>
    </source>
</reference>
<feature type="compositionally biased region" description="Low complexity" evidence="2">
    <location>
        <begin position="309"/>
        <end position="323"/>
    </location>
</feature>
<evidence type="ECO:0000313" key="3">
    <source>
        <dbReference type="EMBL" id="EFA78671.1"/>
    </source>
</evidence>
<dbReference type="FunCoup" id="D3BIP7">
    <property type="interactions" value="135"/>
</dbReference>
<feature type="coiled-coil region" evidence="1">
    <location>
        <begin position="230"/>
        <end position="264"/>
    </location>
</feature>
<evidence type="ECO:0000313" key="4">
    <source>
        <dbReference type="Proteomes" id="UP000001396"/>
    </source>
</evidence>
<sequence length="375" mass="43089">MDPHFQFGHTNGQTAAHFSNPYNNLCFQKTKDERSLSVTSPMLSQNDIRHSFIPVPQLILNESKSTGQTPSSNNMLSSSSPSVNPQTSGKRIACDLAYCKMCIEGSPNILVKNPTWAIIMRVVFYTLGENYKGKEFFNLKTEVYNFMTSHWNTLCINRKKSDNWKKQIQDMLSHSKGLFESGMDHFRQNGFWKLKVNVNPWLLEKKKNSRKGGDKRKKGEEDELEEVRKSQKYLDARQELVKEMKELKEQLERIQQSIIKIVAHKSNQLCESKIQSILNMYVNIQQHIEEKQLQLSNLNGPSYQVPEESISSAQSTPISSLASPHFASNSIPNPITETLSYPQFTQPQPKQQQQQENQQSHPQQQLMAINRLVDN</sequence>
<dbReference type="Proteomes" id="UP000001396">
    <property type="component" value="Unassembled WGS sequence"/>
</dbReference>
<feature type="region of interest" description="Disordered" evidence="2">
    <location>
        <begin position="302"/>
        <end position="375"/>
    </location>
</feature>
<feature type="compositionally biased region" description="Low complexity" evidence="2">
    <location>
        <begin position="70"/>
        <end position="88"/>
    </location>
</feature>
<dbReference type="InParanoid" id="D3BIP7"/>
<dbReference type="STRING" id="670386.D3BIP7"/>
<dbReference type="AlphaFoldDB" id="D3BIP7"/>
<dbReference type="GeneID" id="31363610"/>
<feature type="region of interest" description="Disordered" evidence="2">
    <location>
        <begin position="63"/>
        <end position="88"/>
    </location>
</feature>
<keyword evidence="4" id="KW-1185">Reference proteome</keyword>
<gene>
    <name evidence="3" type="ORF">PPL_08130</name>
</gene>
<keyword evidence="1" id="KW-0175">Coiled coil</keyword>
<dbReference type="Gene3D" id="3.90.980.20">
    <property type="match status" value="1"/>
</dbReference>
<proteinExistence type="predicted"/>
<protein>
    <submittedName>
        <fullName evidence="3">Uncharacterized protein</fullName>
    </submittedName>
</protein>
<comment type="caution">
    <text evidence="3">The sequence shown here is derived from an EMBL/GenBank/DDBJ whole genome shotgun (WGS) entry which is preliminary data.</text>
</comment>
<evidence type="ECO:0000256" key="1">
    <source>
        <dbReference type="SAM" id="Coils"/>
    </source>
</evidence>
<name>D3BIP7_HETP5</name>
<accession>D3BIP7</accession>
<dbReference type="RefSeq" id="XP_020430795.1">
    <property type="nucleotide sequence ID" value="XM_020578956.1"/>
</dbReference>
<evidence type="ECO:0000256" key="2">
    <source>
        <dbReference type="SAM" id="MobiDB-lite"/>
    </source>
</evidence>
<feature type="compositionally biased region" description="Polar residues" evidence="2">
    <location>
        <begin position="326"/>
        <end position="341"/>
    </location>
</feature>